<dbReference type="InterPro" id="IPR016634">
    <property type="entry name" value="CapW-like"/>
</dbReference>
<proteinExistence type="predicted"/>
<dbReference type="Pfam" id="PF26109">
    <property type="entry name" value="WHD_BrxR"/>
    <property type="match status" value="1"/>
</dbReference>
<dbReference type="EMBL" id="BAABWH010000006">
    <property type="protein sequence ID" value="GAA6146275.1"/>
    <property type="molecule type" value="Genomic_DNA"/>
</dbReference>
<dbReference type="PANTHER" id="PTHR34580:SF3">
    <property type="entry name" value="PROTEIN PAFB"/>
    <property type="match status" value="1"/>
</dbReference>
<feature type="domain" description="WYL" evidence="1">
    <location>
        <begin position="118"/>
        <end position="184"/>
    </location>
</feature>
<reference evidence="4 5" key="1">
    <citation type="submission" date="2024-04" db="EMBL/GenBank/DDBJ databases">
        <title>Draft genome sequence of Thalassolituus maritimus NBRC 116585.</title>
        <authorList>
            <person name="Miyakawa T."/>
            <person name="Kusuya Y."/>
            <person name="Miura T."/>
        </authorList>
    </citation>
    <scope>NUCLEOTIDE SEQUENCE [LARGE SCALE GENOMIC DNA]</scope>
    <source>
        <strain evidence="4 5">5NW40-0001</strain>
    </source>
</reference>
<gene>
    <name evidence="4" type="ORF">NBRC116585_23930</name>
</gene>
<keyword evidence="5" id="KW-1185">Reference proteome</keyword>
<dbReference type="InterPro" id="IPR026881">
    <property type="entry name" value="WYL_dom"/>
</dbReference>
<evidence type="ECO:0000259" key="1">
    <source>
        <dbReference type="Pfam" id="PF13280"/>
    </source>
</evidence>
<organism evidence="4 5">
    <name type="scientific">Thalassolituus maritimus</name>
    <dbReference type="NCBI Taxonomy" id="484498"/>
    <lineage>
        <taxon>Bacteria</taxon>
        <taxon>Pseudomonadati</taxon>
        <taxon>Pseudomonadota</taxon>
        <taxon>Gammaproteobacteria</taxon>
        <taxon>Oceanospirillales</taxon>
        <taxon>Oceanospirillaceae</taxon>
        <taxon>Thalassolituus</taxon>
    </lineage>
</organism>
<dbReference type="PROSITE" id="PS52050">
    <property type="entry name" value="WYL"/>
    <property type="match status" value="1"/>
</dbReference>
<evidence type="ECO:0000259" key="3">
    <source>
        <dbReference type="Pfam" id="PF26109"/>
    </source>
</evidence>
<dbReference type="PIRSF" id="PIRSF015558">
    <property type="entry name" value="Txn_reg_DeoR_prd"/>
    <property type="match status" value="1"/>
</dbReference>
<feature type="domain" description="DNA-binding transcriptional repressor CapW C-terminal dimerisation" evidence="2">
    <location>
        <begin position="208"/>
        <end position="272"/>
    </location>
</feature>
<evidence type="ECO:0000259" key="2">
    <source>
        <dbReference type="Pfam" id="PF26107"/>
    </source>
</evidence>
<dbReference type="InterPro" id="IPR051534">
    <property type="entry name" value="CBASS_pafABC_assoc_protein"/>
</dbReference>
<dbReference type="PANTHER" id="PTHR34580">
    <property type="match status" value="1"/>
</dbReference>
<dbReference type="Proteomes" id="UP001481413">
    <property type="component" value="Unassembled WGS sequence"/>
</dbReference>
<accession>A0ABQ0A1K2</accession>
<protein>
    <submittedName>
        <fullName evidence="4">YafY family protein</fullName>
    </submittedName>
</protein>
<comment type="caution">
    <text evidence="4">The sequence shown here is derived from an EMBL/GenBank/DDBJ whole genome shotgun (WGS) entry which is preliminary data.</text>
</comment>
<dbReference type="Pfam" id="PF26107">
    <property type="entry name" value="BrxR_CTD"/>
    <property type="match status" value="1"/>
</dbReference>
<feature type="domain" description="DNA-binding transcriptional repressor CapW winged helix-turn-helix" evidence="3">
    <location>
        <begin position="7"/>
        <end position="87"/>
    </location>
</feature>
<sequence>MVVRHEIRLRLRAIELLAFWEGRLVTNSLMTWFGISRQQASSDIRRYIDEINPNSLFHDPSVKGYVPAGAFRPVLTQGHINEYLELIAGMALEPSEQVLESIGALAVVQLPDRSVKPEVLRELLKACRQSLSLSVHYASMANPIFRERAIAPHSLVYTGFRWHVRAYCYERGEFRDFLLSRIDRTTKLQLDSATETRSSQDLHWQEYMNLSIVPNPRLTQEQIALVERDFSMPDGRLTLTVRKALIHYTLQRYQVALPEEDASNPLKFPLVVGGTARDQLAPYLFGYEA</sequence>
<dbReference type="InterPro" id="IPR059020">
    <property type="entry name" value="CapW_CTD"/>
</dbReference>
<dbReference type="InterPro" id="IPR059019">
    <property type="entry name" value="WHD_CapW"/>
</dbReference>
<evidence type="ECO:0000313" key="5">
    <source>
        <dbReference type="Proteomes" id="UP001481413"/>
    </source>
</evidence>
<dbReference type="Pfam" id="PF13280">
    <property type="entry name" value="WYL"/>
    <property type="match status" value="1"/>
</dbReference>
<name>A0ABQ0A1K2_9GAMM</name>
<evidence type="ECO:0000313" key="4">
    <source>
        <dbReference type="EMBL" id="GAA6146275.1"/>
    </source>
</evidence>